<evidence type="ECO:0008006" key="3">
    <source>
        <dbReference type="Google" id="ProtNLM"/>
    </source>
</evidence>
<proteinExistence type="predicted"/>
<comment type="caution">
    <text evidence="1">The sequence shown here is derived from an EMBL/GenBank/DDBJ whole genome shotgun (WGS) entry which is preliminary data.</text>
</comment>
<name>A0A1Y2MHZ2_PSEAH</name>
<dbReference type="OrthoDB" id="4196751at2"/>
<accession>A0A1Y2MHZ2</accession>
<evidence type="ECO:0000313" key="2">
    <source>
        <dbReference type="Proteomes" id="UP000194360"/>
    </source>
</evidence>
<dbReference type="SUPFAM" id="SSF109854">
    <property type="entry name" value="DinB/YfiT-like putative metalloenzymes"/>
    <property type="match status" value="1"/>
</dbReference>
<dbReference type="AlphaFoldDB" id="A0A1Y2MHZ2"/>
<reference evidence="1 2" key="1">
    <citation type="submission" date="2016-09" db="EMBL/GenBank/DDBJ databases">
        <title>Pseudonocardia autotrophica DSM535, a candidate organism with high potential of specific P450 cytochromes.</title>
        <authorList>
            <person name="Grumaz C."/>
            <person name="Vainshtein Y."/>
            <person name="Kirstahler P."/>
            <person name="Sohn K."/>
        </authorList>
    </citation>
    <scope>NUCLEOTIDE SEQUENCE [LARGE SCALE GENOMIC DNA]</scope>
    <source>
        <strain evidence="1 2">DSM 535</strain>
    </source>
</reference>
<dbReference type="Proteomes" id="UP000194360">
    <property type="component" value="Unassembled WGS sequence"/>
</dbReference>
<sequence length="134" mass="15189">MDLYDIGEEMRRAQADFHQLIATASREHLHRPTHGTRWTNRQLLFHMVLGFGVVRMLLPLVRTLGRLGYSRGFATALNAARCPFHLVNYLDPCLAARLLSPRATIVLLDAVIASLRRCLDTETERSLPAVVARR</sequence>
<gene>
    <name evidence="1" type="ORF">BG845_06453</name>
</gene>
<protein>
    <recommendedName>
        <fullName evidence="3">DinB superfamily protein</fullName>
    </recommendedName>
</protein>
<organism evidence="1 2">
    <name type="scientific">Pseudonocardia autotrophica</name>
    <name type="common">Amycolata autotrophica</name>
    <name type="synonym">Nocardia autotrophica</name>
    <dbReference type="NCBI Taxonomy" id="2074"/>
    <lineage>
        <taxon>Bacteria</taxon>
        <taxon>Bacillati</taxon>
        <taxon>Actinomycetota</taxon>
        <taxon>Actinomycetes</taxon>
        <taxon>Pseudonocardiales</taxon>
        <taxon>Pseudonocardiaceae</taxon>
        <taxon>Pseudonocardia</taxon>
    </lineage>
</organism>
<evidence type="ECO:0000313" key="1">
    <source>
        <dbReference type="EMBL" id="OSY34883.1"/>
    </source>
</evidence>
<dbReference type="EMBL" id="MIGB01000063">
    <property type="protein sequence ID" value="OSY34883.1"/>
    <property type="molecule type" value="Genomic_DNA"/>
</dbReference>
<keyword evidence="2" id="KW-1185">Reference proteome</keyword>
<dbReference type="RefSeq" id="WP_085916500.1">
    <property type="nucleotide sequence ID" value="NZ_AP018920.1"/>
</dbReference>
<dbReference type="InterPro" id="IPR034660">
    <property type="entry name" value="DinB/YfiT-like"/>
</dbReference>